<evidence type="ECO:0000313" key="4">
    <source>
        <dbReference type="Proteomes" id="UP000070463"/>
    </source>
</evidence>
<feature type="transmembrane region" description="Helical" evidence="2">
    <location>
        <begin position="1814"/>
        <end position="1835"/>
    </location>
</feature>
<gene>
    <name evidence="3" type="ORF">AKJ37_01740</name>
</gene>
<proteinExistence type="predicted"/>
<protein>
    <recommendedName>
        <fullName evidence="5">CARDB domain-containing protein</fullName>
    </recommendedName>
</protein>
<accession>A0A133UV19</accession>
<keyword evidence="1" id="KW-0175">Coiled coil</keyword>
<keyword evidence="2" id="KW-1133">Transmembrane helix</keyword>
<evidence type="ECO:0000313" key="3">
    <source>
        <dbReference type="EMBL" id="KXA98009.1"/>
    </source>
</evidence>
<evidence type="ECO:0000256" key="2">
    <source>
        <dbReference type="SAM" id="Phobius"/>
    </source>
</evidence>
<feature type="coiled-coil region" evidence="1">
    <location>
        <begin position="613"/>
        <end position="640"/>
    </location>
</feature>
<reference evidence="3 4" key="1">
    <citation type="journal article" date="2016" name="Sci. Rep.">
        <title>Metabolic traits of an uncultured archaeal lineage -MSBL1- from brine pools of the Red Sea.</title>
        <authorList>
            <person name="Mwirichia R."/>
            <person name="Alam I."/>
            <person name="Rashid M."/>
            <person name="Vinu M."/>
            <person name="Ba-Alawi W."/>
            <person name="Anthony Kamau A."/>
            <person name="Kamanda Ngugi D."/>
            <person name="Goker M."/>
            <person name="Klenk H.P."/>
            <person name="Bajic V."/>
            <person name="Stingl U."/>
        </authorList>
    </citation>
    <scope>NUCLEOTIDE SEQUENCE [LARGE SCALE GENOMIC DNA]</scope>
    <source>
        <strain evidence="3">SCGC-AAA259I09</strain>
    </source>
</reference>
<evidence type="ECO:0008006" key="5">
    <source>
        <dbReference type="Google" id="ProtNLM"/>
    </source>
</evidence>
<keyword evidence="2" id="KW-0472">Membrane</keyword>
<dbReference type="Gene3D" id="2.60.40.10">
    <property type="entry name" value="Immunoglobulins"/>
    <property type="match status" value="2"/>
</dbReference>
<dbReference type="InterPro" id="IPR013783">
    <property type="entry name" value="Ig-like_fold"/>
</dbReference>
<dbReference type="Proteomes" id="UP000070463">
    <property type="component" value="Unassembled WGS sequence"/>
</dbReference>
<comment type="caution">
    <text evidence="3">The sequence shown here is derived from an EMBL/GenBank/DDBJ whole genome shotgun (WGS) entry which is preliminary data.</text>
</comment>
<keyword evidence="4" id="KW-1185">Reference proteome</keyword>
<keyword evidence="2" id="KW-0812">Transmembrane</keyword>
<sequence length="1838" mass="212611">MPRIGKFLPLMLVLIPVVAIFMFGLIPSSHASSDFDNFKAKTDVRYSVKIDENHRTVTVGATFENLEEDSFRMSFLRGSEIYKNSDINCTILDSDEPVSTFWNDGGYGWEMDIGSDNKIFVKYKIKNLDSVGPFTSTYFSQRGEVIFAIPPHPEEEKFDRKNEVLVHLTVPENWTALGSGIWEKLDNYTFLARNLYELQRVHVPVAAADVRWEEKEKYYGIKTVFFVEETPEEKKEKLETDWAFSHQFDLNIRKDVKLISKRGAFAMNYFSEKWNVDPPRRMFISSLGLGGKAGFHYDFPWREQMEHDLGQFFIPSTGYFTQYLDSKVAAKYSGENRFLGKIYAMYLTYERGLKDRLKEGVEGIDEDIHELSASTVYERIKGYGYVPIILQYLNGRIKEETNGDKSLHDVLRRVLDNRFYLAGMPGLSAGLGDPRFLGIIKEVAGIDFSDFFEEHVSGDYEIPVDKYEIKYRDDFGLQVDYFRRYNEAPPILYYAYIEIAANVGVPEYYFYQAPTLVKAPEGSQPAAVRFFEKFLVELSRKDHVSKSEFVKILNRFTDNSSDDFFEFYSEYAPIEPNIEAVNWWLEGNYDQIVRKKIYAEKALEKISAMVSETSRYENKLEDIRTLLEDAENLLNIHQLEESLSKYRKAIEKIHWIREEDDDEDGLPDIYETSYELDPEVEDSDDDGIVDKREVRTIKLNGFAQEWQNLNPKTVEETEGIIEKIETVRTENYVNIRVKYSKPLYTLKNSQINFDFDFNQDWTDDSDRYSFELGSPNVPIEGSLDSSLENYVYVGDQNLEFKIPIETLEILRFPEKASLRVYIRSDLEGPEFGDGWDTELGSGQIDNVKILEEYEENDSDNFRIFYQLSLEEPDYPKIRMEVTNVASQTEFQFGGFGGGIGETENLKKVFREIKVWSEDGDPLPWKWKDGKIKLTDGIPSDFVVSYSVDALNIDRAGERSDVVFSLFRPKRIFFVAGDVFLLPNEEPSQSTVDFSLPRGMKVYSSLPKKGSKFVAEADLWGNKLYDFQKSLFVGGRPIFHLSHITEWGDNYVFILFARDRISSAWRPFYGNTPWEEAEKYMEKTEKIAKYCRENVFGPLPKHKVLFFPESEISDYPDVKEATDWFHHMQVWPRNSKPQIAHHFIHQYVFRSTQSKLAFGDVPGEFWSEGLATYLQQVVSTEAFSENYHRGRIFEFFFFDERGRKFGIRENPSHGYNISALKMYLLDRYIKRKTDNRKSLLCFTKKLWSRVENIREPRHISGETLSDILEKVVSGSNKDYLSKLANKKSFNRENFEILLPYFKSYVNWVSEEYFWNNKLLFLAYLDIASAKSWPHGATMRFHFDYFKEKALTPFKKYLKNLNKQNFSRKDIINALEAATDNDHSGFFEFWENLGYELDPKSLTPLRTWNLQTEKLGEFLSSGRDSAGTLETEHYLAGFKQKARAILDRKDDDGEIVIEVSLRNFDNYPPLKEARNALKGENITLLSSRRDKYSNDSQTTYAAMAFFKLKSSKEKQKYVFDLKLPSFSFHPLFTVFDFPRTGDPIGELYFLHSIDPIKFETEIKNKELILPETSLENETFEIDTSKENILLKPGDRWAVPSDVQSVEIHLFDKFGFLRGLENKALFSSFNLKKLSIDKKVIKPKEPVTVTIDLINTGAVRGDKTVELKVNEKITERRTVTLLPGESKTIEFTILKEKEGTYEVTIGEMSKSFEVKKAVKPAEFEVSNLNLSKEKVKQGETTTAFVKVTNTGGKKGTYTAKLSIDGKVKTQSVTLKPDESEKVTFKISSEKAGTYQVKIGELSKTLNVRTPEKAGKGLPWALIGGIIVVVIAVSAFILYKRE</sequence>
<name>A0A133UV19_9EURY</name>
<evidence type="ECO:0000256" key="1">
    <source>
        <dbReference type="SAM" id="Coils"/>
    </source>
</evidence>
<organism evidence="3 4">
    <name type="scientific">candidate division MSBL1 archaeon SCGC-AAA259I09</name>
    <dbReference type="NCBI Taxonomy" id="1698267"/>
    <lineage>
        <taxon>Archaea</taxon>
        <taxon>Methanobacteriati</taxon>
        <taxon>Methanobacteriota</taxon>
        <taxon>candidate division MSBL1</taxon>
    </lineage>
</organism>
<dbReference type="EMBL" id="LHXR01000012">
    <property type="protein sequence ID" value="KXA98009.1"/>
    <property type="molecule type" value="Genomic_DNA"/>
</dbReference>